<accession>A0AAE0BTB7</accession>
<dbReference type="EMBL" id="LGRX02033185">
    <property type="protein sequence ID" value="KAK3242372.1"/>
    <property type="molecule type" value="Genomic_DNA"/>
</dbReference>
<evidence type="ECO:0000313" key="1">
    <source>
        <dbReference type="EMBL" id="KAK3242372.1"/>
    </source>
</evidence>
<dbReference type="Proteomes" id="UP001190700">
    <property type="component" value="Unassembled WGS sequence"/>
</dbReference>
<organism evidence="1 2">
    <name type="scientific">Cymbomonas tetramitiformis</name>
    <dbReference type="NCBI Taxonomy" id="36881"/>
    <lineage>
        <taxon>Eukaryota</taxon>
        <taxon>Viridiplantae</taxon>
        <taxon>Chlorophyta</taxon>
        <taxon>Pyramimonadophyceae</taxon>
        <taxon>Pyramimonadales</taxon>
        <taxon>Pyramimonadaceae</taxon>
        <taxon>Cymbomonas</taxon>
    </lineage>
</organism>
<reference evidence="1 2" key="1">
    <citation type="journal article" date="2015" name="Genome Biol. Evol.">
        <title>Comparative Genomics of a Bacterivorous Green Alga Reveals Evolutionary Causalities and Consequences of Phago-Mixotrophic Mode of Nutrition.</title>
        <authorList>
            <person name="Burns J.A."/>
            <person name="Paasch A."/>
            <person name="Narechania A."/>
            <person name="Kim E."/>
        </authorList>
    </citation>
    <scope>NUCLEOTIDE SEQUENCE [LARGE SCALE GENOMIC DNA]</scope>
    <source>
        <strain evidence="1 2">PLY_AMNH</strain>
    </source>
</reference>
<name>A0AAE0BTB7_9CHLO</name>
<dbReference type="AlphaFoldDB" id="A0AAE0BTB7"/>
<protein>
    <submittedName>
        <fullName evidence="1">Uncharacterized protein</fullName>
    </submittedName>
</protein>
<proteinExistence type="predicted"/>
<comment type="caution">
    <text evidence="1">The sequence shown here is derived from an EMBL/GenBank/DDBJ whole genome shotgun (WGS) entry which is preliminary data.</text>
</comment>
<gene>
    <name evidence="1" type="ORF">CYMTET_47924</name>
</gene>
<sequence length="96" mass="10423">MKLTPCTSVEDLQERNTRLKLQAVYINSGLLELTGEVARLYFRPAGADGGGGASLFQAVSAMQVHFTSCNPDPMRSEHGLVLSALLDSHDIELQAY</sequence>
<keyword evidence="2" id="KW-1185">Reference proteome</keyword>
<evidence type="ECO:0000313" key="2">
    <source>
        <dbReference type="Proteomes" id="UP001190700"/>
    </source>
</evidence>